<dbReference type="RefSeq" id="WP_142929116.1">
    <property type="nucleotide sequence ID" value="NZ_ML660103.1"/>
</dbReference>
<evidence type="ECO:0000256" key="1">
    <source>
        <dbReference type="SAM" id="MobiDB-lite"/>
    </source>
</evidence>
<sequence length="520" mass="57457">MFDHKNQRLFCITGVLALSVSIGSNAKIISNEVNIKKENFNIVEIFDVESEALKYINSVTAKVKSSTSEDREKKLVELALLLDYYQQRYSKGPVTQEKILNQILDLYLEAVELSVKEQRIRYTRPISELAVKLQKKAVLTETFNRFMELTADKKGVYLAKIDYADGLANFKDSLAIQHFESAIAMRNPVDGVEAYYRYARYLLDIDQPKQALEILDQFTLEQRGIYGHVALLRQHIMHQLKMDTSQVDNEIDRLRKKLSKAAFVGNLPKVVAISSKPPKNLLGLRPAYAFSHTAVADDSRGPLANTFIVAPLSNVSITPMLVNATEVVYNEARGEPQNARIAVAWAIRNRANINMNGCDFYPGAEGQGNVGACRTATPGGPQPQFVSDHKRYSCVIHGGTTTVGASHEQMNDGHVDFASLDASGFIWELIFVFNGWFPDITSSDTPSGIFTTGAVYPVSVNTSAGNPAGAQEWRSINYCAQRSDCKVRLGNIGGDLTDPGDPCPGSGGPSTDNFFWGRKP</sequence>
<organism evidence="2 3">
    <name type="scientific">Exilibacterium tricleocarpae</name>
    <dbReference type="NCBI Taxonomy" id="2591008"/>
    <lineage>
        <taxon>Bacteria</taxon>
        <taxon>Pseudomonadati</taxon>
        <taxon>Pseudomonadota</taxon>
        <taxon>Gammaproteobacteria</taxon>
        <taxon>Cellvibrionales</taxon>
        <taxon>Cellvibrionaceae</taxon>
        <taxon>Exilibacterium</taxon>
    </lineage>
</organism>
<dbReference type="AlphaFoldDB" id="A0A545SZ11"/>
<gene>
    <name evidence="2" type="ORF">FKG94_22120</name>
</gene>
<dbReference type="EMBL" id="VHSG01000025">
    <property type="protein sequence ID" value="TQV70212.1"/>
    <property type="molecule type" value="Genomic_DNA"/>
</dbReference>
<evidence type="ECO:0000313" key="2">
    <source>
        <dbReference type="EMBL" id="TQV70212.1"/>
    </source>
</evidence>
<proteinExistence type="predicted"/>
<evidence type="ECO:0000313" key="3">
    <source>
        <dbReference type="Proteomes" id="UP000319732"/>
    </source>
</evidence>
<reference evidence="2 3" key="1">
    <citation type="submission" date="2019-06" db="EMBL/GenBank/DDBJ databases">
        <title>Whole genome sequence for Cellvibrionaceae sp. R142.</title>
        <authorList>
            <person name="Wang G."/>
        </authorList>
    </citation>
    <scope>NUCLEOTIDE SEQUENCE [LARGE SCALE GENOMIC DNA]</scope>
    <source>
        <strain evidence="2 3">R142</strain>
    </source>
</reference>
<name>A0A545SZ11_9GAMM</name>
<dbReference type="Proteomes" id="UP000319732">
    <property type="component" value="Unassembled WGS sequence"/>
</dbReference>
<comment type="caution">
    <text evidence="2">The sequence shown here is derived from an EMBL/GenBank/DDBJ whole genome shotgun (WGS) entry which is preliminary data.</text>
</comment>
<keyword evidence="3" id="KW-1185">Reference proteome</keyword>
<dbReference type="OrthoDB" id="9785345at2"/>
<feature type="region of interest" description="Disordered" evidence="1">
    <location>
        <begin position="497"/>
        <end position="520"/>
    </location>
</feature>
<accession>A0A545SZ11</accession>
<protein>
    <submittedName>
        <fullName evidence="2">Uncharacterized protein</fullName>
    </submittedName>
</protein>